<feature type="compositionally biased region" description="Polar residues" evidence="2">
    <location>
        <begin position="237"/>
        <end position="267"/>
    </location>
</feature>
<feature type="compositionally biased region" description="Basic and acidic residues" evidence="2">
    <location>
        <begin position="56"/>
        <end position="69"/>
    </location>
</feature>
<dbReference type="Proteomes" id="UP000717515">
    <property type="component" value="Unassembled WGS sequence"/>
</dbReference>
<feature type="region of interest" description="Disordered" evidence="2">
    <location>
        <begin position="300"/>
        <end position="336"/>
    </location>
</feature>
<keyword evidence="1" id="KW-0694">RNA-binding</keyword>
<evidence type="ECO:0008006" key="7">
    <source>
        <dbReference type="Google" id="ProtNLM"/>
    </source>
</evidence>
<evidence type="ECO:0000259" key="4">
    <source>
        <dbReference type="PROSITE" id="PS50800"/>
    </source>
</evidence>
<dbReference type="AlphaFoldDB" id="A0A9P8A5D6"/>
<dbReference type="InterPro" id="IPR000504">
    <property type="entry name" value="RRM_dom"/>
</dbReference>
<evidence type="ECO:0000259" key="3">
    <source>
        <dbReference type="PROSITE" id="PS50102"/>
    </source>
</evidence>
<dbReference type="SUPFAM" id="SSF68906">
    <property type="entry name" value="SAP domain"/>
    <property type="match status" value="1"/>
</dbReference>
<dbReference type="PROSITE" id="PS50102">
    <property type="entry name" value="RRM"/>
    <property type="match status" value="1"/>
</dbReference>
<comment type="caution">
    <text evidence="5">The sequence shown here is derived from an EMBL/GenBank/DDBJ whole genome shotgun (WGS) entry which is preliminary data.</text>
</comment>
<feature type="domain" description="RRM" evidence="3">
    <location>
        <begin position="337"/>
        <end position="412"/>
    </location>
</feature>
<evidence type="ECO:0000256" key="1">
    <source>
        <dbReference type="PROSITE-ProRule" id="PRU00176"/>
    </source>
</evidence>
<proteinExistence type="predicted"/>
<feature type="region of interest" description="Disordered" evidence="2">
    <location>
        <begin position="121"/>
        <end position="282"/>
    </location>
</feature>
<dbReference type="GO" id="GO:0003723">
    <property type="term" value="F:RNA binding"/>
    <property type="evidence" value="ECO:0007669"/>
    <property type="project" value="UniProtKB-UniRule"/>
</dbReference>
<evidence type="ECO:0000313" key="6">
    <source>
        <dbReference type="Proteomes" id="UP000717515"/>
    </source>
</evidence>
<feature type="region of interest" description="Disordered" evidence="2">
    <location>
        <begin position="492"/>
        <end position="521"/>
    </location>
</feature>
<dbReference type="SUPFAM" id="SSF54928">
    <property type="entry name" value="RNA-binding domain, RBD"/>
    <property type="match status" value="1"/>
</dbReference>
<dbReference type="PANTHER" id="PTHR47031:SF3">
    <property type="entry name" value="SAP DOMAIN-CONTAINING PROTEIN"/>
    <property type="match status" value="1"/>
</dbReference>
<feature type="compositionally biased region" description="Basic and acidic residues" evidence="2">
    <location>
        <begin position="160"/>
        <end position="170"/>
    </location>
</feature>
<dbReference type="SMART" id="SM00513">
    <property type="entry name" value="SAP"/>
    <property type="match status" value="1"/>
</dbReference>
<gene>
    <name evidence="5" type="ORF">KVV02_007202</name>
</gene>
<dbReference type="InterPro" id="IPR012677">
    <property type="entry name" value="Nucleotide-bd_a/b_plait_sf"/>
</dbReference>
<protein>
    <recommendedName>
        <fullName evidence="7">SAP domain-containing protein</fullName>
    </recommendedName>
</protein>
<dbReference type="PROSITE" id="PS50800">
    <property type="entry name" value="SAP"/>
    <property type="match status" value="1"/>
</dbReference>
<dbReference type="EMBL" id="JAIFTL010000061">
    <property type="protein sequence ID" value="KAG9324632.1"/>
    <property type="molecule type" value="Genomic_DNA"/>
</dbReference>
<organism evidence="5 6">
    <name type="scientific">Mortierella alpina</name>
    <name type="common">Oleaginous fungus</name>
    <name type="synonym">Mortierella renispora</name>
    <dbReference type="NCBI Taxonomy" id="64518"/>
    <lineage>
        <taxon>Eukaryota</taxon>
        <taxon>Fungi</taxon>
        <taxon>Fungi incertae sedis</taxon>
        <taxon>Mucoromycota</taxon>
        <taxon>Mortierellomycotina</taxon>
        <taxon>Mortierellomycetes</taxon>
        <taxon>Mortierellales</taxon>
        <taxon>Mortierellaceae</taxon>
        <taxon>Mortierella</taxon>
    </lineage>
</organism>
<dbReference type="InterPro" id="IPR034257">
    <property type="entry name" value="Acinus_RRM"/>
</dbReference>
<dbReference type="CDD" id="cd12432">
    <property type="entry name" value="RRM_ACINU"/>
    <property type="match status" value="1"/>
</dbReference>
<dbReference type="Pfam" id="PF02037">
    <property type="entry name" value="SAP"/>
    <property type="match status" value="1"/>
</dbReference>
<sequence length="521" mass="55380">MIDPSALKVTELKAELTARGLPTKGLKKDLVDRLQEALDAEGTTDAPAESASEPDVAPKDAVDAEKTSTSEDTDMQSTPTIETEAKEIAQVVEPVAEPTTAPALNDLVAAASVPEPAFPETAYADSVKPTTVLEPAPESNNISQEGLIDTTSAATPPPDTESRKRSRGNDDDSADQQQDSSSPDDDTAAPDTPVKKQKTLAINRQDTEKIAAAVRESVEADARRRSAAPSPSPAPGHSTSNTSVSAAADNSTASVIPEESSNPSTPSGAPVSPKDDRAVNKRIDARSLMERQIKLAAIDRQPEGASSIAADSVDEEMSVKDDADATPKSAMPSETTRSLTITNFVRPLTVNQVKRMLSEFGEVEVLWMDSIRTHCYVTFTEKESAEKAYAQVKGQIFPKETGKPLEPHFITPEAAASSIEAAELAQKNGNKPVVYTGASALVASITSKRAAPIAIRKDDVEVIFRRDKVVVEQPQIVQPADLFKLTKAQPPLYYKPTKEPPVPEASIRSTEATPAAAAEAN</sequence>
<feature type="domain" description="SAP" evidence="4">
    <location>
        <begin position="4"/>
        <end position="38"/>
    </location>
</feature>
<dbReference type="Pfam" id="PF00076">
    <property type="entry name" value="RRM_1"/>
    <property type="match status" value="1"/>
</dbReference>
<name>A0A9P8A5D6_MORAP</name>
<accession>A0A9P8A5D6</accession>
<feature type="compositionally biased region" description="Low complexity" evidence="2">
    <location>
        <begin position="510"/>
        <end position="521"/>
    </location>
</feature>
<dbReference type="InterPro" id="IPR036361">
    <property type="entry name" value="SAP_dom_sf"/>
</dbReference>
<dbReference type="PANTHER" id="PTHR47031">
    <property type="entry name" value="SAP DNA-BINDING DOMAIN-CONTAINING PROTEIN"/>
    <property type="match status" value="1"/>
</dbReference>
<dbReference type="Gene3D" id="3.30.70.330">
    <property type="match status" value="1"/>
</dbReference>
<evidence type="ECO:0000256" key="2">
    <source>
        <dbReference type="SAM" id="MobiDB-lite"/>
    </source>
</evidence>
<reference evidence="5" key="1">
    <citation type="submission" date="2021-07" db="EMBL/GenBank/DDBJ databases">
        <title>Draft genome of Mortierella alpina, strain LL118, isolated from an aspen leaf litter sample.</title>
        <authorList>
            <person name="Yang S."/>
            <person name="Vinatzer B.A."/>
        </authorList>
    </citation>
    <scope>NUCLEOTIDE SEQUENCE</scope>
    <source>
        <strain evidence="5">LL118</strain>
    </source>
</reference>
<dbReference type="InterPro" id="IPR003034">
    <property type="entry name" value="SAP_dom"/>
</dbReference>
<feature type="compositionally biased region" description="Basic and acidic residues" evidence="2">
    <location>
        <begin position="273"/>
        <end position="282"/>
    </location>
</feature>
<evidence type="ECO:0000313" key="5">
    <source>
        <dbReference type="EMBL" id="KAG9324632.1"/>
    </source>
</evidence>
<feature type="region of interest" description="Disordered" evidence="2">
    <location>
        <begin position="37"/>
        <end position="97"/>
    </location>
</feature>
<dbReference type="Gene3D" id="1.10.720.30">
    <property type="entry name" value="SAP domain"/>
    <property type="match status" value="1"/>
</dbReference>
<dbReference type="InterPro" id="IPR035979">
    <property type="entry name" value="RBD_domain_sf"/>
</dbReference>